<dbReference type="SUPFAM" id="SSF88659">
    <property type="entry name" value="Sigma3 and sigma4 domains of RNA polymerase sigma factors"/>
    <property type="match status" value="1"/>
</dbReference>
<dbReference type="EMBL" id="CP089984">
    <property type="protein sequence ID" value="WXB14671.1"/>
    <property type="molecule type" value="Genomic_DNA"/>
</dbReference>
<proteinExistence type="inferred from homology"/>
<keyword evidence="4" id="KW-0238">DNA-binding</keyword>
<sequence>MERLVNLTITMAAEGGERNEAELFAPPMPWPDLVAMVRRQMRSLVGPTRDLEDLTQSALERIVRALDRFEGRAEFSTYTYRVCARQAMNHWRWSRRWLKWFTLGESNDEPEDEPHKTALAMTLERERARSLHRALDRLSAPKRAAIVLCDLEELPVARVAEILECPEPTVRSRLRHARLELTALLAKDPCFRSESSSPGQGERSEASDPGGGA</sequence>
<dbReference type="InterPro" id="IPR013249">
    <property type="entry name" value="RNA_pol_sigma70_r4_t2"/>
</dbReference>
<dbReference type="InterPro" id="IPR007627">
    <property type="entry name" value="RNA_pol_sigma70_r2"/>
</dbReference>
<evidence type="ECO:0000256" key="1">
    <source>
        <dbReference type="ARBA" id="ARBA00010641"/>
    </source>
</evidence>
<dbReference type="Pfam" id="PF04542">
    <property type="entry name" value="Sigma70_r2"/>
    <property type="match status" value="1"/>
</dbReference>
<keyword evidence="2" id="KW-0805">Transcription regulation</keyword>
<dbReference type="RefSeq" id="WP_394824296.1">
    <property type="nucleotide sequence ID" value="NZ_CP089984.1"/>
</dbReference>
<dbReference type="InterPro" id="IPR039425">
    <property type="entry name" value="RNA_pol_sigma-70-like"/>
</dbReference>
<dbReference type="Proteomes" id="UP001370348">
    <property type="component" value="Chromosome"/>
</dbReference>
<evidence type="ECO:0000256" key="3">
    <source>
        <dbReference type="ARBA" id="ARBA00023082"/>
    </source>
</evidence>
<accession>A0ABZ2LY25</accession>
<dbReference type="InterPro" id="IPR036388">
    <property type="entry name" value="WH-like_DNA-bd_sf"/>
</dbReference>
<feature type="domain" description="RNA polymerase sigma-70 region 2" evidence="7">
    <location>
        <begin position="36"/>
        <end position="95"/>
    </location>
</feature>
<protein>
    <submittedName>
        <fullName evidence="9">RNA polymerase sigma factor</fullName>
    </submittedName>
</protein>
<evidence type="ECO:0000313" key="10">
    <source>
        <dbReference type="Proteomes" id="UP001370348"/>
    </source>
</evidence>
<keyword evidence="5" id="KW-0804">Transcription</keyword>
<dbReference type="PANTHER" id="PTHR43133">
    <property type="entry name" value="RNA POLYMERASE ECF-TYPE SIGMA FACTO"/>
    <property type="match status" value="1"/>
</dbReference>
<organism evidence="9 10">
    <name type="scientific">Pendulispora albinea</name>
    <dbReference type="NCBI Taxonomy" id="2741071"/>
    <lineage>
        <taxon>Bacteria</taxon>
        <taxon>Pseudomonadati</taxon>
        <taxon>Myxococcota</taxon>
        <taxon>Myxococcia</taxon>
        <taxon>Myxococcales</taxon>
        <taxon>Sorangiineae</taxon>
        <taxon>Pendulisporaceae</taxon>
        <taxon>Pendulispora</taxon>
    </lineage>
</organism>
<dbReference type="PANTHER" id="PTHR43133:SF8">
    <property type="entry name" value="RNA POLYMERASE SIGMA FACTOR HI_1459-RELATED"/>
    <property type="match status" value="1"/>
</dbReference>
<name>A0ABZ2LY25_9BACT</name>
<dbReference type="InterPro" id="IPR014284">
    <property type="entry name" value="RNA_pol_sigma-70_dom"/>
</dbReference>
<evidence type="ECO:0000313" key="9">
    <source>
        <dbReference type="EMBL" id="WXB14671.1"/>
    </source>
</evidence>
<evidence type="ECO:0000259" key="8">
    <source>
        <dbReference type="Pfam" id="PF08281"/>
    </source>
</evidence>
<dbReference type="InterPro" id="IPR013324">
    <property type="entry name" value="RNA_pol_sigma_r3/r4-like"/>
</dbReference>
<comment type="similarity">
    <text evidence="1">Belongs to the sigma-70 factor family. ECF subfamily.</text>
</comment>
<keyword evidence="10" id="KW-1185">Reference proteome</keyword>
<evidence type="ECO:0000256" key="5">
    <source>
        <dbReference type="ARBA" id="ARBA00023163"/>
    </source>
</evidence>
<feature type="region of interest" description="Disordered" evidence="6">
    <location>
        <begin position="190"/>
        <end position="213"/>
    </location>
</feature>
<gene>
    <name evidence="9" type="ORF">LZC94_43470</name>
</gene>
<evidence type="ECO:0000256" key="2">
    <source>
        <dbReference type="ARBA" id="ARBA00023015"/>
    </source>
</evidence>
<evidence type="ECO:0000259" key="7">
    <source>
        <dbReference type="Pfam" id="PF04542"/>
    </source>
</evidence>
<dbReference type="Gene3D" id="1.10.10.10">
    <property type="entry name" value="Winged helix-like DNA-binding domain superfamily/Winged helix DNA-binding domain"/>
    <property type="match status" value="1"/>
</dbReference>
<dbReference type="Pfam" id="PF08281">
    <property type="entry name" value="Sigma70_r4_2"/>
    <property type="match status" value="1"/>
</dbReference>
<keyword evidence="3" id="KW-0731">Sigma factor</keyword>
<evidence type="ECO:0000256" key="4">
    <source>
        <dbReference type="ARBA" id="ARBA00023125"/>
    </source>
</evidence>
<evidence type="ECO:0000256" key="6">
    <source>
        <dbReference type="SAM" id="MobiDB-lite"/>
    </source>
</evidence>
<dbReference type="SUPFAM" id="SSF88946">
    <property type="entry name" value="Sigma2 domain of RNA polymerase sigma factors"/>
    <property type="match status" value="1"/>
</dbReference>
<feature type="domain" description="RNA polymerase sigma factor 70 region 4 type 2" evidence="8">
    <location>
        <begin position="129"/>
        <end position="181"/>
    </location>
</feature>
<dbReference type="InterPro" id="IPR013325">
    <property type="entry name" value="RNA_pol_sigma_r2"/>
</dbReference>
<dbReference type="Gene3D" id="1.10.1740.10">
    <property type="match status" value="1"/>
</dbReference>
<dbReference type="NCBIfam" id="TIGR02937">
    <property type="entry name" value="sigma70-ECF"/>
    <property type="match status" value="1"/>
</dbReference>
<reference evidence="9 10" key="1">
    <citation type="submission" date="2021-12" db="EMBL/GenBank/DDBJ databases">
        <title>Discovery of the Pendulisporaceae a myxobacterial family with distinct sporulation behavior and unique specialized metabolism.</title>
        <authorList>
            <person name="Garcia R."/>
            <person name="Popoff A."/>
            <person name="Bader C.D."/>
            <person name="Loehr J."/>
            <person name="Walesch S."/>
            <person name="Walt C."/>
            <person name="Boldt J."/>
            <person name="Bunk B."/>
            <person name="Haeckl F.J.F.P.J."/>
            <person name="Gunesch A.P."/>
            <person name="Birkelbach J."/>
            <person name="Nuebel U."/>
            <person name="Pietschmann T."/>
            <person name="Bach T."/>
            <person name="Mueller R."/>
        </authorList>
    </citation>
    <scope>NUCLEOTIDE SEQUENCE [LARGE SCALE GENOMIC DNA]</scope>
    <source>
        <strain evidence="9 10">MSr11954</strain>
    </source>
</reference>